<evidence type="ECO:0000313" key="9">
    <source>
        <dbReference type="EMBL" id="SOY28064.1"/>
    </source>
</evidence>
<evidence type="ECO:0000256" key="6">
    <source>
        <dbReference type="RuleBase" id="RU000646"/>
    </source>
</evidence>
<dbReference type="EMBL" id="OFSM01000003">
    <property type="protein sequence ID" value="SOY28064.1"/>
    <property type="molecule type" value="Genomic_DNA"/>
</dbReference>
<dbReference type="HAMAP" id="MF_00080">
    <property type="entry name" value="IF_3"/>
    <property type="match status" value="1"/>
</dbReference>
<dbReference type="Pfam" id="PF05198">
    <property type="entry name" value="IF3_N"/>
    <property type="match status" value="1"/>
</dbReference>
<dbReference type="InterPro" id="IPR001288">
    <property type="entry name" value="Translation_initiation_fac_3"/>
</dbReference>
<accession>A0A2K4ZC75</accession>
<dbReference type="NCBIfam" id="TIGR00168">
    <property type="entry name" value="infC"/>
    <property type="match status" value="1"/>
</dbReference>
<sequence>MWYSCISVLRVRLYKQSVHSHLTAIGLVSVQVFNCFALGRKVWFALSEFKWIVMLSTFFVQTCGENMPLKRYTGGTARSGEEHSPCSIYIPWRYKTISDLMINEQIRDREVRLVGEDGAQLGIMSSREAMRLAEEAGLDLVKIAPTAKPPVCKIVDYGKYKYEQIRKEKEARKKQKIIEIKEIRLSPNIDTNDLNTKINAARKFLSKGDKVKVTLRFRGREIAHMNNSRHILDDFAESLSDISSLEKAPKMEGRTMTMFLTGKR</sequence>
<dbReference type="InterPro" id="IPR036788">
    <property type="entry name" value="T_IF-3_C_sf"/>
</dbReference>
<keyword evidence="4" id="KW-0963">Cytoplasm</keyword>
<dbReference type="FunFam" id="3.30.110.10:FF:000001">
    <property type="entry name" value="Translation initiation factor IF-3"/>
    <property type="match status" value="1"/>
</dbReference>
<dbReference type="SUPFAM" id="SSF55200">
    <property type="entry name" value="Translation initiation factor IF3, C-terminal domain"/>
    <property type="match status" value="1"/>
</dbReference>
<keyword evidence="10" id="KW-1185">Reference proteome</keyword>
<evidence type="ECO:0000259" key="8">
    <source>
        <dbReference type="Pfam" id="PF05198"/>
    </source>
</evidence>
<dbReference type="Proteomes" id="UP000236311">
    <property type="component" value="Unassembled WGS sequence"/>
</dbReference>
<evidence type="ECO:0000256" key="2">
    <source>
        <dbReference type="ARBA" id="ARBA00022540"/>
    </source>
</evidence>
<dbReference type="GO" id="GO:0032790">
    <property type="term" value="P:ribosome disassembly"/>
    <property type="evidence" value="ECO:0007669"/>
    <property type="project" value="TreeGrafter"/>
</dbReference>
<evidence type="ECO:0000256" key="1">
    <source>
        <dbReference type="ARBA" id="ARBA00005439"/>
    </source>
</evidence>
<comment type="function">
    <text evidence="4 6">IF-3 binds to the 30S ribosomal subunit and shifts the equilibrium between 70S ribosomes and their 50S and 30S subunits in favor of the free subunits, thus enhancing the availability of 30S subunits on which protein synthesis initiation begins.</text>
</comment>
<dbReference type="InterPro" id="IPR019813">
    <property type="entry name" value="Translation_initiation_fac3_CS"/>
</dbReference>
<name>A0A2K4ZC75_9FIRM</name>
<dbReference type="Gene3D" id="3.30.110.10">
    <property type="entry name" value="Translation initiation factor 3 (IF-3), C-terminal domain"/>
    <property type="match status" value="1"/>
</dbReference>
<dbReference type="FunFam" id="3.10.20.80:FF:000001">
    <property type="entry name" value="Translation initiation factor IF-3"/>
    <property type="match status" value="1"/>
</dbReference>
<dbReference type="GO" id="GO:0043022">
    <property type="term" value="F:ribosome binding"/>
    <property type="evidence" value="ECO:0007669"/>
    <property type="project" value="UniProtKB-ARBA"/>
</dbReference>
<evidence type="ECO:0000256" key="4">
    <source>
        <dbReference type="HAMAP-Rule" id="MF_00080"/>
    </source>
</evidence>
<dbReference type="PROSITE" id="PS00938">
    <property type="entry name" value="IF3"/>
    <property type="match status" value="1"/>
</dbReference>
<keyword evidence="3 4" id="KW-0648">Protein biosynthesis</keyword>
<evidence type="ECO:0000313" key="10">
    <source>
        <dbReference type="Proteomes" id="UP000236311"/>
    </source>
</evidence>
<dbReference type="Gene3D" id="3.10.20.80">
    <property type="entry name" value="Translation initiation factor 3 (IF-3), N-terminal domain"/>
    <property type="match status" value="1"/>
</dbReference>
<comment type="subcellular location">
    <subcellularLocation>
        <location evidence="4 6">Cytoplasm</location>
    </subcellularLocation>
</comment>
<dbReference type="InterPro" id="IPR019815">
    <property type="entry name" value="Translation_initiation_fac_3_C"/>
</dbReference>
<dbReference type="AlphaFoldDB" id="A0A2K4ZC75"/>
<feature type="domain" description="Translation initiation factor 3 C-terminal" evidence="7">
    <location>
        <begin position="178"/>
        <end position="261"/>
    </location>
</feature>
<proteinExistence type="inferred from homology"/>
<dbReference type="GO" id="GO:0003743">
    <property type="term" value="F:translation initiation factor activity"/>
    <property type="evidence" value="ECO:0007669"/>
    <property type="project" value="UniProtKB-UniRule"/>
</dbReference>
<dbReference type="PANTHER" id="PTHR10938:SF0">
    <property type="entry name" value="TRANSLATION INITIATION FACTOR IF-3, MITOCHONDRIAL"/>
    <property type="match status" value="1"/>
</dbReference>
<comment type="subunit">
    <text evidence="4 6">Monomer.</text>
</comment>
<organism evidence="9 10">
    <name type="scientific">Acetatifactor muris</name>
    <dbReference type="NCBI Taxonomy" id="879566"/>
    <lineage>
        <taxon>Bacteria</taxon>
        <taxon>Bacillati</taxon>
        <taxon>Bacillota</taxon>
        <taxon>Clostridia</taxon>
        <taxon>Lachnospirales</taxon>
        <taxon>Lachnospiraceae</taxon>
        <taxon>Acetatifactor</taxon>
    </lineage>
</organism>
<evidence type="ECO:0000259" key="7">
    <source>
        <dbReference type="Pfam" id="PF00707"/>
    </source>
</evidence>
<dbReference type="PANTHER" id="PTHR10938">
    <property type="entry name" value="TRANSLATION INITIATION FACTOR IF-3"/>
    <property type="match status" value="1"/>
</dbReference>
<dbReference type="SUPFAM" id="SSF54364">
    <property type="entry name" value="Translation initiation factor IF3, N-terminal domain"/>
    <property type="match status" value="1"/>
</dbReference>
<protein>
    <recommendedName>
        <fullName evidence="4 5">Translation initiation factor IF-3</fullName>
    </recommendedName>
</protein>
<dbReference type="InterPro" id="IPR019814">
    <property type="entry name" value="Translation_initiation_fac_3_N"/>
</dbReference>
<reference evidence="9 10" key="1">
    <citation type="submission" date="2018-01" db="EMBL/GenBank/DDBJ databases">
        <authorList>
            <person name="Gaut B.S."/>
            <person name="Morton B.R."/>
            <person name="Clegg M.T."/>
            <person name="Duvall M.R."/>
        </authorList>
    </citation>
    <scope>NUCLEOTIDE SEQUENCE [LARGE SCALE GENOMIC DNA]</scope>
    <source>
        <strain evidence="9">GP69</strain>
    </source>
</reference>
<feature type="domain" description="Translation initiation factor 3 N-terminal" evidence="8">
    <location>
        <begin position="102"/>
        <end position="171"/>
    </location>
</feature>
<evidence type="ECO:0000256" key="3">
    <source>
        <dbReference type="ARBA" id="ARBA00022917"/>
    </source>
</evidence>
<evidence type="ECO:0000256" key="5">
    <source>
        <dbReference type="NCBIfam" id="TIGR00168"/>
    </source>
</evidence>
<dbReference type="InterPro" id="IPR036787">
    <property type="entry name" value="T_IF-3_N_sf"/>
</dbReference>
<keyword evidence="2 4" id="KW-0396">Initiation factor</keyword>
<gene>
    <name evidence="4 9" type="primary">infC</name>
    <name evidence="9" type="ORF">AMURIS_00769</name>
</gene>
<comment type="similarity">
    <text evidence="1 4 6">Belongs to the IF-3 family.</text>
</comment>
<dbReference type="Pfam" id="PF00707">
    <property type="entry name" value="IF3_C"/>
    <property type="match status" value="1"/>
</dbReference>
<dbReference type="GO" id="GO:0016020">
    <property type="term" value="C:membrane"/>
    <property type="evidence" value="ECO:0007669"/>
    <property type="project" value="TreeGrafter"/>
</dbReference>
<dbReference type="GO" id="GO:0005829">
    <property type="term" value="C:cytosol"/>
    <property type="evidence" value="ECO:0007669"/>
    <property type="project" value="TreeGrafter"/>
</dbReference>